<dbReference type="AlphaFoldDB" id="A0A1I7UDK7"/>
<dbReference type="eggNOG" id="KOG4297">
    <property type="taxonomic scope" value="Eukaryota"/>
</dbReference>
<keyword evidence="1" id="KW-1185">Reference proteome</keyword>
<evidence type="ECO:0000313" key="2">
    <source>
        <dbReference type="WBParaSite" id="Csp11.Scaffold629.g8256.t1"/>
    </source>
</evidence>
<protein>
    <submittedName>
        <fullName evidence="2">Uncharacterized protein</fullName>
    </submittedName>
</protein>
<sequence length="150" mass="16799">MPESKKEFEVLAKEICARNISKPHAIDGELSPKCKAKLYAAQDKGAKFNVTTIKGDCNYKKNIYFFDDEFTDPTFALSIIGPQFPLTYGSFSSTGKPTFRHVADCLRLDGTHDTKERKKWYVVNTDYCSGASNEVTSINITSVICGRRPL</sequence>
<accession>A0A1I7UDK7</accession>
<organism evidence="1 2">
    <name type="scientific">Caenorhabditis tropicalis</name>
    <dbReference type="NCBI Taxonomy" id="1561998"/>
    <lineage>
        <taxon>Eukaryota</taxon>
        <taxon>Metazoa</taxon>
        <taxon>Ecdysozoa</taxon>
        <taxon>Nematoda</taxon>
        <taxon>Chromadorea</taxon>
        <taxon>Rhabditida</taxon>
        <taxon>Rhabditina</taxon>
        <taxon>Rhabditomorpha</taxon>
        <taxon>Rhabditoidea</taxon>
        <taxon>Rhabditidae</taxon>
        <taxon>Peloderinae</taxon>
        <taxon>Caenorhabditis</taxon>
    </lineage>
</organism>
<dbReference type="Proteomes" id="UP000095282">
    <property type="component" value="Unplaced"/>
</dbReference>
<proteinExistence type="predicted"/>
<name>A0A1I7UDK7_9PELO</name>
<dbReference type="STRING" id="1561998.A0A1I7UDK7"/>
<reference evidence="2" key="1">
    <citation type="submission" date="2016-11" db="UniProtKB">
        <authorList>
            <consortium name="WormBaseParasite"/>
        </authorList>
    </citation>
    <scope>IDENTIFICATION</scope>
</reference>
<evidence type="ECO:0000313" key="1">
    <source>
        <dbReference type="Proteomes" id="UP000095282"/>
    </source>
</evidence>
<dbReference type="WBParaSite" id="Csp11.Scaffold629.g8256.t1">
    <property type="protein sequence ID" value="Csp11.Scaffold629.g8256.t1"/>
    <property type="gene ID" value="Csp11.Scaffold629.g8256"/>
</dbReference>